<dbReference type="InterPro" id="IPR050377">
    <property type="entry name" value="Radical_SAM_PqqE_MftC-like"/>
</dbReference>
<keyword evidence="6" id="KW-0411">Iron-sulfur</keyword>
<dbReference type="GO" id="GO:0003824">
    <property type="term" value="F:catalytic activity"/>
    <property type="evidence" value="ECO:0007669"/>
    <property type="project" value="InterPro"/>
</dbReference>
<feature type="domain" description="4Fe4S-binding SPASM" evidence="8">
    <location>
        <begin position="223"/>
        <end position="287"/>
    </location>
</feature>
<evidence type="ECO:0000256" key="1">
    <source>
        <dbReference type="ARBA" id="ARBA00001966"/>
    </source>
</evidence>
<dbReference type="Pfam" id="PF04055">
    <property type="entry name" value="Radical_SAM"/>
    <property type="match status" value="1"/>
</dbReference>
<organism evidence="9">
    <name type="scientific">marine sediment metagenome</name>
    <dbReference type="NCBI Taxonomy" id="412755"/>
    <lineage>
        <taxon>unclassified sequences</taxon>
        <taxon>metagenomes</taxon>
        <taxon>ecological metagenomes</taxon>
    </lineage>
</organism>
<evidence type="ECO:0000256" key="4">
    <source>
        <dbReference type="ARBA" id="ARBA00022723"/>
    </source>
</evidence>
<name>A0A0F9EMS4_9ZZZZ</name>
<dbReference type="InterPro" id="IPR007197">
    <property type="entry name" value="rSAM"/>
</dbReference>
<dbReference type="SFLD" id="SFLDG01067">
    <property type="entry name" value="SPASM/twitch_domain_containing"/>
    <property type="match status" value="1"/>
</dbReference>
<gene>
    <name evidence="9" type="ORF">LCGC14_2347650</name>
</gene>
<keyword evidence="3" id="KW-0949">S-adenosyl-L-methionine</keyword>
<comment type="caution">
    <text evidence="9">The sequence shown here is derived from an EMBL/GenBank/DDBJ whole genome shotgun (WGS) entry which is preliminary data.</text>
</comment>
<dbReference type="Gene3D" id="3.20.20.70">
    <property type="entry name" value="Aldolase class I"/>
    <property type="match status" value="1"/>
</dbReference>
<protein>
    <recommendedName>
        <fullName evidence="10">Radical SAM core domain-containing protein</fullName>
    </recommendedName>
</protein>
<dbReference type="CDD" id="cd01335">
    <property type="entry name" value="Radical_SAM"/>
    <property type="match status" value="1"/>
</dbReference>
<evidence type="ECO:0000256" key="5">
    <source>
        <dbReference type="ARBA" id="ARBA00023004"/>
    </source>
</evidence>
<dbReference type="SUPFAM" id="SSF102114">
    <property type="entry name" value="Radical SAM enzymes"/>
    <property type="match status" value="1"/>
</dbReference>
<dbReference type="SFLD" id="SFLDG01387">
    <property type="entry name" value="BtrN-like_SPASM_domain_contain"/>
    <property type="match status" value="1"/>
</dbReference>
<dbReference type="InterPro" id="IPR034391">
    <property type="entry name" value="AdoMet-like_SPASM_containing"/>
</dbReference>
<dbReference type="GO" id="GO:0051536">
    <property type="term" value="F:iron-sulfur cluster binding"/>
    <property type="evidence" value="ECO:0007669"/>
    <property type="project" value="UniProtKB-KW"/>
</dbReference>
<dbReference type="AlphaFoldDB" id="A0A0F9EMS4"/>
<evidence type="ECO:0000256" key="6">
    <source>
        <dbReference type="ARBA" id="ARBA00023014"/>
    </source>
</evidence>
<keyword evidence="5" id="KW-0408">Iron</keyword>
<evidence type="ECO:0000256" key="2">
    <source>
        <dbReference type="ARBA" id="ARBA00022485"/>
    </source>
</evidence>
<dbReference type="Pfam" id="PF13186">
    <property type="entry name" value="SPASM"/>
    <property type="match status" value="1"/>
</dbReference>
<proteinExistence type="predicted"/>
<feature type="domain" description="Radical SAM core" evidence="7">
    <location>
        <begin position="20"/>
        <end position="152"/>
    </location>
</feature>
<sequence length="290" mass="32902">MPNKVNQMKTIAFPDVVRIEPASACNLSCVHCPTGTVKPANRGIMSQKTFSVIMANLEHKLPRVVVMYHGGEPMLCIDVWNWIKVLKMMGVKYIKTVTNGTLLYDESIKGILTSGLDAIEFSIDGKSPEENDTIRRGSNCQEIIGNIKELVEFKRLSDSKLPEIYISNVQLKNHVNSDVPETPEFLVKEFGESVMYKNTYAIKWPGLPSSLNKRPQILEKGYCPHLFETITIRWNGDVVPCCYDIMSEYVIGNIHENSLEEIWNNERYHNIRKGIETGHPVEICGGCFEY</sequence>
<reference evidence="9" key="1">
    <citation type="journal article" date="2015" name="Nature">
        <title>Complex archaea that bridge the gap between prokaryotes and eukaryotes.</title>
        <authorList>
            <person name="Spang A."/>
            <person name="Saw J.H."/>
            <person name="Jorgensen S.L."/>
            <person name="Zaremba-Niedzwiedzka K."/>
            <person name="Martijn J."/>
            <person name="Lind A.E."/>
            <person name="van Eijk R."/>
            <person name="Schleper C."/>
            <person name="Guy L."/>
            <person name="Ettema T.J."/>
        </authorList>
    </citation>
    <scope>NUCLEOTIDE SEQUENCE</scope>
</reference>
<dbReference type="InterPro" id="IPR058240">
    <property type="entry name" value="rSAM_sf"/>
</dbReference>
<evidence type="ECO:0000256" key="3">
    <source>
        <dbReference type="ARBA" id="ARBA00022691"/>
    </source>
</evidence>
<dbReference type="SFLD" id="SFLDS00029">
    <property type="entry name" value="Radical_SAM"/>
    <property type="match status" value="1"/>
</dbReference>
<comment type="cofactor">
    <cofactor evidence="1">
        <name>[4Fe-4S] cluster</name>
        <dbReference type="ChEBI" id="CHEBI:49883"/>
    </cofactor>
</comment>
<dbReference type="CDD" id="cd21109">
    <property type="entry name" value="SPASM"/>
    <property type="match status" value="1"/>
</dbReference>
<evidence type="ECO:0008006" key="10">
    <source>
        <dbReference type="Google" id="ProtNLM"/>
    </source>
</evidence>
<keyword evidence="2" id="KW-0004">4Fe-4S</keyword>
<keyword evidence="4" id="KW-0479">Metal-binding</keyword>
<dbReference type="GO" id="GO:0046872">
    <property type="term" value="F:metal ion binding"/>
    <property type="evidence" value="ECO:0007669"/>
    <property type="project" value="UniProtKB-KW"/>
</dbReference>
<dbReference type="InterPro" id="IPR013785">
    <property type="entry name" value="Aldolase_TIM"/>
</dbReference>
<evidence type="ECO:0000313" key="9">
    <source>
        <dbReference type="EMBL" id="KKL46230.1"/>
    </source>
</evidence>
<dbReference type="EMBL" id="LAZR01034110">
    <property type="protein sequence ID" value="KKL46230.1"/>
    <property type="molecule type" value="Genomic_DNA"/>
</dbReference>
<accession>A0A0F9EMS4</accession>
<dbReference type="PANTHER" id="PTHR11228">
    <property type="entry name" value="RADICAL SAM DOMAIN PROTEIN"/>
    <property type="match status" value="1"/>
</dbReference>
<dbReference type="InterPro" id="IPR023885">
    <property type="entry name" value="4Fe4S-binding_SPASM_dom"/>
</dbReference>
<evidence type="ECO:0000259" key="8">
    <source>
        <dbReference type="Pfam" id="PF13186"/>
    </source>
</evidence>
<dbReference type="PANTHER" id="PTHR11228:SF7">
    <property type="entry name" value="PQQA PEPTIDE CYCLASE"/>
    <property type="match status" value="1"/>
</dbReference>
<evidence type="ECO:0000259" key="7">
    <source>
        <dbReference type="Pfam" id="PF04055"/>
    </source>
</evidence>